<protein>
    <submittedName>
        <fullName evidence="2">Glutamate cyclase domain-containing protein</fullName>
    </submittedName>
</protein>
<sequence length="381" mass="40358">MEPDFDLCQVVGESADRLVSAQVFMSGGGADITSRNITKELYEAARALQGAPLSSLAARALVERVRPRDVVLVCAGFFDPPAMISEADGPVGAALLGRALAVALDATPVFLTEVTNIARMEALVRATGLEVIGLEMAVTTPFKAAILPLPIDPVRAATEALHCFDATGAKAMVCIEKPAPNFSGTTHTGPGLDVTDVVGKVELYIEEARRRGVLTIGIGDGGNEVGMGRIPDAVRDVVPTGRLIGTCVETDILVVATIANWGSYAIEACLAAALHLPEALHSREVERRLADAAARAGFIDPTSGMAHGWVDGTPPIAGESILELLRCMVELRLDRKRRPHGLSGFGRRWQETGRAEATVALWAKHLAAEEAEFFSRPERGG</sequence>
<reference evidence="3" key="1">
    <citation type="journal article" date="2019" name="Int. J. Syst. Evol. Microbiol.">
        <title>The Global Catalogue of Microorganisms (GCM) 10K type strain sequencing project: providing services to taxonomists for standard genome sequencing and annotation.</title>
        <authorList>
            <consortium name="The Broad Institute Genomics Platform"/>
            <consortium name="The Broad Institute Genome Sequencing Center for Infectious Disease"/>
            <person name="Wu L."/>
            <person name="Ma J."/>
        </authorList>
    </citation>
    <scope>NUCLEOTIDE SEQUENCE [LARGE SCALE GENOMIC DNA]</scope>
    <source>
        <strain evidence="3">CGMCC 1.16855</strain>
    </source>
</reference>
<name>A0ABV7C0F7_9PROT</name>
<evidence type="ECO:0000313" key="2">
    <source>
        <dbReference type="EMBL" id="MFC3003245.1"/>
    </source>
</evidence>
<dbReference type="RefSeq" id="WP_216839691.1">
    <property type="nucleotide sequence ID" value="NZ_JAFNJS010000010.1"/>
</dbReference>
<evidence type="ECO:0000259" key="1">
    <source>
        <dbReference type="Pfam" id="PF14336"/>
    </source>
</evidence>
<gene>
    <name evidence="2" type="ORF">ACFOD3_25345</name>
</gene>
<accession>A0ABV7C0F7</accession>
<comment type="caution">
    <text evidence="2">The sequence shown here is derived from an EMBL/GenBank/DDBJ whole genome shotgun (WGS) entry which is preliminary data.</text>
</comment>
<evidence type="ECO:0000313" key="3">
    <source>
        <dbReference type="Proteomes" id="UP001595420"/>
    </source>
</evidence>
<feature type="domain" description="D-glutamate cyclase-like C-terminal" evidence="1">
    <location>
        <begin position="33"/>
        <end position="325"/>
    </location>
</feature>
<organism evidence="2 3">
    <name type="scientific">Falsiroseomonas tokyonensis</name>
    <dbReference type="NCBI Taxonomy" id="430521"/>
    <lineage>
        <taxon>Bacteria</taxon>
        <taxon>Pseudomonadati</taxon>
        <taxon>Pseudomonadota</taxon>
        <taxon>Alphaproteobacteria</taxon>
        <taxon>Acetobacterales</taxon>
        <taxon>Roseomonadaceae</taxon>
        <taxon>Falsiroseomonas</taxon>
    </lineage>
</organism>
<dbReference type="Proteomes" id="UP001595420">
    <property type="component" value="Unassembled WGS sequence"/>
</dbReference>
<dbReference type="PANTHER" id="PTHR32022">
    <property type="entry name" value="D-GLUTAMATE CYCLASE, MITOCHONDRIAL"/>
    <property type="match status" value="1"/>
</dbReference>
<dbReference type="EMBL" id="JBHRSB010000010">
    <property type="protein sequence ID" value="MFC3003245.1"/>
    <property type="molecule type" value="Genomic_DNA"/>
</dbReference>
<keyword evidence="3" id="KW-1185">Reference proteome</keyword>
<dbReference type="Pfam" id="PF14336">
    <property type="entry name" value="GLUCM-like_C"/>
    <property type="match status" value="1"/>
</dbReference>
<dbReference type="PANTHER" id="PTHR32022:SF10">
    <property type="entry name" value="D-GLUTAMATE CYCLASE, MITOCHONDRIAL"/>
    <property type="match status" value="1"/>
</dbReference>
<proteinExistence type="predicted"/>
<dbReference type="InterPro" id="IPR025504">
    <property type="entry name" value="GLUCM_C"/>
</dbReference>